<evidence type="ECO:0000256" key="1">
    <source>
        <dbReference type="SAM" id="MobiDB-lite"/>
    </source>
</evidence>
<dbReference type="AlphaFoldDB" id="A0A6N3ERN8"/>
<evidence type="ECO:0000256" key="2">
    <source>
        <dbReference type="SAM" id="Phobius"/>
    </source>
</evidence>
<dbReference type="Pfam" id="PF17145">
    <property type="entry name" value="DUF5119"/>
    <property type="match status" value="1"/>
</dbReference>
<reference evidence="3" key="1">
    <citation type="submission" date="2019-11" db="EMBL/GenBank/DDBJ databases">
        <authorList>
            <person name="Feng L."/>
        </authorList>
    </citation>
    <scope>NUCLEOTIDE SEQUENCE</scope>
    <source>
        <strain evidence="3">PdistasonisLFYP31</strain>
    </source>
</reference>
<name>A0A6N3ERN8_PARDI</name>
<dbReference type="PROSITE" id="PS51257">
    <property type="entry name" value="PROKAR_LIPOPROTEIN"/>
    <property type="match status" value="1"/>
</dbReference>
<keyword evidence="2" id="KW-0472">Membrane</keyword>
<organism evidence="3">
    <name type="scientific">Parabacteroides distasonis</name>
    <dbReference type="NCBI Taxonomy" id="823"/>
    <lineage>
        <taxon>Bacteria</taxon>
        <taxon>Pseudomonadati</taxon>
        <taxon>Bacteroidota</taxon>
        <taxon>Bacteroidia</taxon>
        <taxon>Bacteroidales</taxon>
        <taxon>Tannerellaceae</taxon>
        <taxon>Parabacteroides</taxon>
    </lineage>
</organism>
<evidence type="ECO:0000313" key="3">
    <source>
        <dbReference type="EMBL" id="VYU43702.1"/>
    </source>
</evidence>
<feature type="compositionally biased region" description="Acidic residues" evidence="1">
    <location>
        <begin position="313"/>
        <end position="324"/>
    </location>
</feature>
<evidence type="ECO:0008006" key="4">
    <source>
        <dbReference type="Google" id="ProtNLM"/>
    </source>
</evidence>
<keyword evidence="2" id="KW-1133">Transmembrane helix</keyword>
<keyword evidence="2" id="KW-0812">Transmembrane</keyword>
<feature type="region of interest" description="Disordered" evidence="1">
    <location>
        <begin position="311"/>
        <end position="344"/>
    </location>
</feature>
<dbReference type="EMBL" id="CACRUW010000016">
    <property type="protein sequence ID" value="VYU43702.1"/>
    <property type="molecule type" value="Genomic_DNA"/>
</dbReference>
<dbReference type="RefSeq" id="WP_232284020.1">
    <property type="nucleotide sequence ID" value="NZ_CACRUW010000016.1"/>
</dbReference>
<dbReference type="InterPro" id="IPR033410">
    <property type="entry name" value="DUF5119"/>
</dbReference>
<accession>A0A6N3ERN8</accession>
<gene>
    <name evidence="3" type="ORF">PDLFYP31_02600</name>
</gene>
<proteinExistence type="predicted"/>
<sequence length="358" mass="39674">MDREQYQRAKENEYPMRESRLFIILISLVMGLAGCSKETMIGEYVDRCAVRLDIDWGPCGIDPDGMTALFYPVDGGEPSRFLTNTVTGDEVRLRKGIYNVVVFNQAAEEYSYLTIEGQDQYSTLRIVMKTTDSDWYTPTEGERLIYDPEPLAVATLEGFEVTQEMVRANLKEGKEFSLACRPEKVIFTTHLSLEIKGLHNVRTARGSIKGMADTYWIADRKTGSSVATQLVDFSEKTFHENSTTDGILSGSYLTLGRPNVTSKATDEISNLLTLSILLVDNKTVITKQYDIAPRAAINNETKEVKVVLGTGADPDEEETPEDIPLELPNVKPATNGGEGGFDASVDNWGDETNIVIPA</sequence>
<protein>
    <recommendedName>
        <fullName evidence="4">DUF5119 domain-containing protein</fullName>
    </recommendedName>
</protein>
<feature type="transmembrane region" description="Helical" evidence="2">
    <location>
        <begin position="21"/>
        <end position="41"/>
    </location>
</feature>